<evidence type="ECO:0000256" key="1">
    <source>
        <dbReference type="SAM" id="Phobius"/>
    </source>
</evidence>
<dbReference type="EMBL" id="JAHKKG010000008">
    <property type="protein sequence ID" value="MBU2667003.1"/>
    <property type="molecule type" value="Genomic_DNA"/>
</dbReference>
<gene>
    <name evidence="2" type="ORF">KOI35_26170</name>
</gene>
<keyword evidence="1" id="KW-0472">Membrane</keyword>
<accession>A0ABS5YU66</accession>
<keyword evidence="1" id="KW-0812">Transmembrane</keyword>
<evidence type="ECO:0000313" key="3">
    <source>
        <dbReference type="Proteomes" id="UP001519654"/>
    </source>
</evidence>
<feature type="transmembrane region" description="Helical" evidence="1">
    <location>
        <begin position="669"/>
        <end position="694"/>
    </location>
</feature>
<evidence type="ECO:0000313" key="2">
    <source>
        <dbReference type="EMBL" id="MBU2667003.1"/>
    </source>
</evidence>
<dbReference type="InterPro" id="IPR046176">
    <property type="entry name" value="DUF6185"/>
</dbReference>
<feature type="transmembrane region" description="Helical" evidence="1">
    <location>
        <begin position="267"/>
        <end position="286"/>
    </location>
</feature>
<sequence length="820" mass="86843">MAGIVLGVLSMLATGPAGPPPSGAPPVCSGTPETTVNATVTVGEERGLATISAQADASMTGIKNVAPPAIERCVFANGGIRPSLDADKAGNPPPQLPLFTYTADPATAKLSSRWAATPVEISEADLGHARPAKSDLVARTERDSFANSSAFAATMDWRSLTLDIDLCRHPTPRWGCAAGTKGEIRLTVADNVRPRGTVLEAEPQPTTIGHDDANGTMTFVWHYEDVPPPITARLPLTRTVAAATLFPSRPASNDAIPVAAGALEVNWPAVIMAGWDLLLVITLAFTLMWSRRATALGLAAAAAAVSLSVRPYTDWANQQLLGAPEVRMALAWCVIAGALIVVRARPPAPRESIRRDVAGALLALALLTVATLVLRLGPVEGLLLVALTVGVWAAGGLLRDGVHALLVPTAPPTGNTGRLAEQRPGANVLAVFEVAFAVAIGVLIGHSLQPQQPHLETGSVGFSVGWVLLSAVPVLVAICLVQELARRGKQKTAEPGTVLVPPGRSDLIMLALLFAAVADLPDVSWIGLPLSAWILAFIAARFVFLDLHDRHLRGRRRSGEGADAGAGVKPLTYADPALLLRRSIAQEHRRWRWSTLDAKVSEGEQRPEPREPDQTDLGRTFLEQEPADGWFTKARTSAVLGSLVALPLLAYSTWTIAQSISDRLYASGMLYFVVGVVLQFAHWVGLAAVFGAVYRYLPTRTGATKAAFLAGVWSVAALAGELLDRWLGGGSDRLWLFTTLQIFLFLVVVGVFTDLDTVRSAGGSWRRINELYRIRSLRQQVAYVGPLVLAVIGLIIQVQAGAGEQAAAQFVDGLKAAVGG</sequence>
<feature type="transmembrane region" description="Helical" evidence="1">
    <location>
        <begin position="293"/>
        <end position="309"/>
    </location>
</feature>
<keyword evidence="1" id="KW-1133">Transmembrane helix</keyword>
<feature type="transmembrane region" description="Helical" evidence="1">
    <location>
        <begin position="523"/>
        <end position="547"/>
    </location>
</feature>
<comment type="caution">
    <text evidence="2">The sequence shown here is derived from an EMBL/GenBank/DDBJ whole genome shotgun (WGS) entry which is preliminary data.</text>
</comment>
<feature type="transmembrane region" description="Helical" evidence="1">
    <location>
        <begin position="460"/>
        <end position="485"/>
    </location>
</feature>
<feature type="transmembrane region" description="Helical" evidence="1">
    <location>
        <begin position="781"/>
        <end position="800"/>
    </location>
</feature>
<dbReference type="RefSeq" id="WP_215791200.1">
    <property type="nucleotide sequence ID" value="NZ_JAHKKG010000008.1"/>
</dbReference>
<feature type="transmembrane region" description="Helical" evidence="1">
    <location>
        <begin position="382"/>
        <end position="407"/>
    </location>
</feature>
<feature type="transmembrane region" description="Helical" evidence="1">
    <location>
        <begin position="497"/>
        <end position="517"/>
    </location>
</feature>
<feature type="transmembrane region" description="Helical" evidence="1">
    <location>
        <begin position="638"/>
        <end position="657"/>
    </location>
</feature>
<feature type="transmembrane region" description="Helical" evidence="1">
    <location>
        <begin position="329"/>
        <end position="345"/>
    </location>
</feature>
<dbReference type="Proteomes" id="UP001519654">
    <property type="component" value="Unassembled WGS sequence"/>
</dbReference>
<dbReference type="Pfam" id="PF19683">
    <property type="entry name" value="DUF6185"/>
    <property type="match status" value="1"/>
</dbReference>
<keyword evidence="3" id="KW-1185">Reference proteome</keyword>
<protein>
    <submittedName>
        <fullName evidence="2">Uncharacterized protein</fullName>
    </submittedName>
</protein>
<name>A0ABS5YU66_9ACTN</name>
<proteinExistence type="predicted"/>
<feature type="transmembrane region" description="Helical" evidence="1">
    <location>
        <begin position="428"/>
        <end position="448"/>
    </location>
</feature>
<reference evidence="2 3" key="1">
    <citation type="submission" date="2021-06" db="EMBL/GenBank/DDBJ databases">
        <title>Actinoplanes lichenicola sp. nov., and Actinoplanes ovalisporus sp. nov., isolated from lichen in Thailand.</title>
        <authorList>
            <person name="Saeng-In P."/>
            <person name="Kanchanasin P."/>
            <person name="Yuki M."/>
            <person name="Kudo T."/>
            <person name="Ohkuma M."/>
            <person name="Phongsopitanun W."/>
            <person name="Tanasupawat S."/>
        </authorList>
    </citation>
    <scope>NUCLEOTIDE SEQUENCE [LARGE SCALE GENOMIC DNA]</scope>
    <source>
        <strain evidence="2 3">NBRC 110975</strain>
    </source>
</reference>
<organism evidence="2 3">
    <name type="scientific">Paractinoplanes bogorensis</name>
    <dbReference type="NCBI Taxonomy" id="1610840"/>
    <lineage>
        <taxon>Bacteria</taxon>
        <taxon>Bacillati</taxon>
        <taxon>Actinomycetota</taxon>
        <taxon>Actinomycetes</taxon>
        <taxon>Micromonosporales</taxon>
        <taxon>Micromonosporaceae</taxon>
        <taxon>Paractinoplanes</taxon>
    </lineage>
</organism>
<feature type="transmembrane region" description="Helical" evidence="1">
    <location>
        <begin position="735"/>
        <end position="755"/>
    </location>
</feature>
<feature type="transmembrane region" description="Helical" evidence="1">
    <location>
        <begin position="706"/>
        <end position="723"/>
    </location>
</feature>
<feature type="transmembrane region" description="Helical" evidence="1">
    <location>
        <begin position="357"/>
        <end position="376"/>
    </location>
</feature>